<dbReference type="Gene3D" id="2.60.40.10">
    <property type="entry name" value="Immunoglobulins"/>
    <property type="match status" value="1"/>
</dbReference>
<dbReference type="InterPro" id="IPR009880">
    <property type="entry name" value="Glyoxal_oxidase_N"/>
</dbReference>
<evidence type="ECO:0000259" key="4">
    <source>
        <dbReference type="Pfam" id="PF09118"/>
    </source>
</evidence>
<evidence type="ECO:0008006" key="7">
    <source>
        <dbReference type="Google" id="ProtNLM"/>
    </source>
</evidence>
<dbReference type="PANTHER" id="PTHR32208">
    <property type="entry name" value="SECRETED PROTEIN-RELATED"/>
    <property type="match status" value="1"/>
</dbReference>
<dbReference type="STRING" id="88036.D8RR64"/>
<dbReference type="eggNOG" id="ENOG502QPS4">
    <property type="taxonomic scope" value="Eukaryota"/>
</dbReference>
<dbReference type="SUPFAM" id="SSF50965">
    <property type="entry name" value="Galactose oxidase, central domain"/>
    <property type="match status" value="1"/>
</dbReference>
<dbReference type="PANTHER" id="PTHR32208:SF71">
    <property type="entry name" value="GLYOXAL OXIDASE-RELATED PROTEIN"/>
    <property type="match status" value="1"/>
</dbReference>
<dbReference type="InterPro" id="IPR011043">
    <property type="entry name" value="Gal_Oxase/kelch_b-propeller"/>
</dbReference>
<evidence type="ECO:0000256" key="2">
    <source>
        <dbReference type="SAM" id="SignalP"/>
    </source>
</evidence>
<dbReference type="AlphaFoldDB" id="D8RR64"/>
<dbReference type="InterPro" id="IPR014756">
    <property type="entry name" value="Ig_E-set"/>
</dbReference>
<dbReference type="InterPro" id="IPR015202">
    <property type="entry name" value="GO-like_E_set"/>
</dbReference>
<organism evidence="6">
    <name type="scientific">Selaginella moellendorffii</name>
    <name type="common">Spikemoss</name>
    <dbReference type="NCBI Taxonomy" id="88036"/>
    <lineage>
        <taxon>Eukaryota</taxon>
        <taxon>Viridiplantae</taxon>
        <taxon>Streptophyta</taxon>
        <taxon>Embryophyta</taxon>
        <taxon>Tracheophyta</taxon>
        <taxon>Lycopodiopsida</taxon>
        <taxon>Selaginellales</taxon>
        <taxon>Selaginellaceae</taxon>
        <taxon>Selaginella</taxon>
    </lineage>
</organism>
<evidence type="ECO:0000259" key="3">
    <source>
        <dbReference type="Pfam" id="PF07250"/>
    </source>
</evidence>
<dbReference type="InterPro" id="IPR037293">
    <property type="entry name" value="Gal_Oxidase_central_sf"/>
</dbReference>
<reference evidence="5 6" key="1">
    <citation type="journal article" date="2011" name="Science">
        <title>The Selaginella genome identifies genetic changes associated with the evolution of vascular plants.</title>
        <authorList>
            <person name="Banks J.A."/>
            <person name="Nishiyama T."/>
            <person name="Hasebe M."/>
            <person name="Bowman J.L."/>
            <person name="Gribskov M."/>
            <person name="dePamphilis C."/>
            <person name="Albert V.A."/>
            <person name="Aono N."/>
            <person name="Aoyama T."/>
            <person name="Ambrose B.A."/>
            <person name="Ashton N.W."/>
            <person name="Axtell M.J."/>
            <person name="Barker E."/>
            <person name="Barker M.S."/>
            <person name="Bennetzen J.L."/>
            <person name="Bonawitz N.D."/>
            <person name="Chapple C."/>
            <person name="Cheng C."/>
            <person name="Correa L.G."/>
            <person name="Dacre M."/>
            <person name="DeBarry J."/>
            <person name="Dreyer I."/>
            <person name="Elias M."/>
            <person name="Engstrom E.M."/>
            <person name="Estelle M."/>
            <person name="Feng L."/>
            <person name="Finet C."/>
            <person name="Floyd S.K."/>
            <person name="Frommer W.B."/>
            <person name="Fujita T."/>
            <person name="Gramzow L."/>
            <person name="Gutensohn M."/>
            <person name="Harholt J."/>
            <person name="Hattori M."/>
            <person name="Heyl A."/>
            <person name="Hirai T."/>
            <person name="Hiwatashi Y."/>
            <person name="Ishikawa M."/>
            <person name="Iwata M."/>
            <person name="Karol K.G."/>
            <person name="Koehler B."/>
            <person name="Kolukisaoglu U."/>
            <person name="Kubo M."/>
            <person name="Kurata T."/>
            <person name="Lalonde S."/>
            <person name="Li K."/>
            <person name="Li Y."/>
            <person name="Litt A."/>
            <person name="Lyons E."/>
            <person name="Manning G."/>
            <person name="Maruyama T."/>
            <person name="Michael T.P."/>
            <person name="Mikami K."/>
            <person name="Miyazaki S."/>
            <person name="Morinaga S."/>
            <person name="Murata T."/>
            <person name="Mueller-Roeber B."/>
            <person name="Nelson D.R."/>
            <person name="Obara M."/>
            <person name="Oguri Y."/>
            <person name="Olmstead R.G."/>
            <person name="Onodera N."/>
            <person name="Petersen B.L."/>
            <person name="Pils B."/>
            <person name="Prigge M."/>
            <person name="Rensing S.A."/>
            <person name="Riano-Pachon D.M."/>
            <person name="Roberts A.W."/>
            <person name="Sato Y."/>
            <person name="Scheller H.V."/>
            <person name="Schulz B."/>
            <person name="Schulz C."/>
            <person name="Shakirov E.V."/>
            <person name="Shibagaki N."/>
            <person name="Shinohara N."/>
            <person name="Shippen D.E."/>
            <person name="Soerensen I."/>
            <person name="Sotooka R."/>
            <person name="Sugimoto N."/>
            <person name="Sugita M."/>
            <person name="Sumikawa N."/>
            <person name="Tanurdzic M."/>
            <person name="Theissen G."/>
            <person name="Ulvskov P."/>
            <person name="Wakazuki S."/>
            <person name="Weng J.K."/>
            <person name="Willats W.W."/>
            <person name="Wipf D."/>
            <person name="Wolf P.G."/>
            <person name="Yang L."/>
            <person name="Zimmer A.D."/>
            <person name="Zhu Q."/>
            <person name="Mitros T."/>
            <person name="Hellsten U."/>
            <person name="Loque D."/>
            <person name="Otillar R."/>
            <person name="Salamov A."/>
            <person name="Schmutz J."/>
            <person name="Shapiro H."/>
            <person name="Lindquist E."/>
            <person name="Lucas S."/>
            <person name="Rokhsar D."/>
            <person name="Grigoriev I.V."/>
        </authorList>
    </citation>
    <scope>NUCLEOTIDE SEQUENCE [LARGE SCALE GENOMIC DNA]</scope>
</reference>
<dbReference type="FunCoup" id="D8RR64">
    <property type="interactions" value="58"/>
</dbReference>
<dbReference type="OrthoDB" id="2019572at2759"/>
<dbReference type="Pfam" id="PF09118">
    <property type="entry name" value="GO-like_E_set"/>
    <property type="match status" value="1"/>
</dbReference>
<dbReference type="Pfam" id="PF07250">
    <property type="entry name" value="Glyoxal_oxid_N"/>
    <property type="match status" value="1"/>
</dbReference>
<dbReference type="Gene3D" id="2.130.10.80">
    <property type="entry name" value="Galactose oxidase/kelch, beta-propeller"/>
    <property type="match status" value="1"/>
</dbReference>
<sequence length="537" mass="59170">MELRVITTLVLALWVSGAFRHGSGASPRGSWELLVENSGVSAMHMLVSHTNKVLIFDRTDYGPSAIRLPHGRCRNDSSDLALKIDCWAHSVELQIPTRNIRPLEVLTDTWCSSGAFRADGTFTQTGGWNDGARVVRHYNFCEDCNWTEQPGGLQRPRWYASNQILPDNRVIVVGGRVAFSYEFVPGDGHLYSLPFLRSTSDERSENNLYPFLHLLPDGNLFVFANSESILLDYKNNKVVRSYPSLPGGARNYPASGSSVMLPLLASQRFQRVEVLICGGASKTAYKQASSGSFETALKTCGRMVVTDNNPSWILEEMPLPRVMGDMVNLPTGEVLIINGAQQGTAGWRFARNPALTPLLYSPSSTSSSKFTTLASASIPRMYHSTAILLPDTRVLVAGSNPNVGYDFSEVLFPTELRIEAFSPPYLDSYFDGVRAEISSMSKVVIGYNSQITIEFSVSVLGDMEATLYAPAFATHAYSMNQRLLKLESSSPVLDENSGYYTFVVRAPPTKTIAPPGYYMLFIVNSGVPSTGKWIQML</sequence>
<gene>
    <name evidence="5" type="ORF">SELMODRAFT_413959</name>
</gene>
<feature type="signal peptide" evidence="2">
    <location>
        <begin position="1"/>
        <end position="24"/>
    </location>
</feature>
<evidence type="ECO:0000256" key="1">
    <source>
        <dbReference type="ARBA" id="ARBA00022729"/>
    </source>
</evidence>
<keyword evidence="1 2" id="KW-0732">Signal</keyword>
<feature type="chain" id="PRO_5003122046" description="Galactose oxidase-like Early set domain-containing protein" evidence="2">
    <location>
        <begin position="25"/>
        <end position="537"/>
    </location>
</feature>
<protein>
    <recommendedName>
        <fullName evidence="7">Galactose oxidase-like Early set domain-containing protein</fullName>
    </recommendedName>
</protein>
<dbReference type="KEGG" id="smo:SELMODRAFT_413959"/>
<dbReference type="InterPro" id="IPR013783">
    <property type="entry name" value="Ig-like_fold"/>
</dbReference>
<dbReference type="SUPFAM" id="SSF81296">
    <property type="entry name" value="E set domains"/>
    <property type="match status" value="1"/>
</dbReference>
<dbReference type="EMBL" id="GL377587">
    <property type="protein sequence ID" value="EFJ25344.1"/>
    <property type="molecule type" value="Genomic_DNA"/>
</dbReference>
<dbReference type="Proteomes" id="UP000001514">
    <property type="component" value="Unassembled WGS sequence"/>
</dbReference>
<dbReference type="HOGENOM" id="CLU_009630_0_0_1"/>
<dbReference type="InParanoid" id="D8RR64"/>
<dbReference type="Gramene" id="EFJ25344">
    <property type="protein sequence ID" value="EFJ25344"/>
    <property type="gene ID" value="SELMODRAFT_413959"/>
</dbReference>
<accession>D8RR64</accession>
<proteinExistence type="predicted"/>
<name>D8RR64_SELML</name>
<evidence type="ECO:0000313" key="5">
    <source>
        <dbReference type="EMBL" id="EFJ25344.1"/>
    </source>
</evidence>
<feature type="domain" description="Glyoxal oxidase N-terminal" evidence="3">
    <location>
        <begin position="43"/>
        <end position="425"/>
    </location>
</feature>
<feature type="domain" description="Galactose oxidase-like Early set" evidence="4">
    <location>
        <begin position="434"/>
        <end position="536"/>
    </location>
</feature>
<dbReference type="CDD" id="cd02851">
    <property type="entry name" value="E_set_GO_C"/>
    <property type="match status" value="1"/>
</dbReference>
<evidence type="ECO:0000313" key="6">
    <source>
        <dbReference type="Proteomes" id="UP000001514"/>
    </source>
</evidence>
<dbReference type="OMA" id="NDASCDW"/>
<keyword evidence="6" id="KW-1185">Reference proteome</keyword>